<comment type="caution">
    <text evidence="2">The sequence shown here is derived from an EMBL/GenBank/DDBJ whole genome shotgun (WGS) entry which is preliminary data.</text>
</comment>
<dbReference type="Pfam" id="PF12705">
    <property type="entry name" value="PDDEXK_1"/>
    <property type="match status" value="1"/>
</dbReference>
<dbReference type="RefSeq" id="WP_095638059.1">
    <property type="nucleotide sequence ID" value="NZ_NSKC01000011.1"/>
</dbReference>
<dbReference type="InterPro" id="IPR038726">
    <property type="entry name" value="PDDEXK_AddAB-type"/>
</dbReference>
<dbReference type="OrthoDB" id="275334at2157"/>
<gene>
    <name evidence="2" type="ORF">CK500_15215</name>
</gene>
<dbReference type="EMBL" id="NSKC01000011">
    <property type="protein sequence ID" value="PAU80871.1"/>
    <property type="molecule type" value="Genomic_DNA"/>
</dbReference>
<evidence type="ECO:0000313" key="3">
    <source>
        <dbReference type="Proteomes" id="UP000218083"/>
    </source>
</evidence>
<organism evidence="2 3">
    <name type="scientific">Halorubrum salipaludis</name>
    <dbReference type="NCBI Taxonomy" id="2032630"/>
    <lineage>
        <taxon>Archaea</taxon>
        <taxon>Methanobacteriati</taxon>
        <taxon>Methanobacteriota</taxon>
        <taxon>Stenosarchaea group</taxon>
        <taxon>Halobacteria</taxon>
        <taxon>Halobacteriales</taxon>
        <taxon>Haloferacaceae</taxon>
        <taxon>Halorubrum</taxon>
    </lineage>
</organism>
<dbReference type="AlphaFoldDB" id="A0A2A2F5M2"/>
<feature type="domain" description="PD-(D/E)XK endonuclease-like" evidence="1">
    <location>
        <begin position="10"/>
        <end position="290"/>
    </location>
</feature>
<protein>
    <recommendedName>
        <fullName evidence="1">PD-(D/E)XK endonuclease-like domain-containing protein</fullName>
    </recommendedName>
</protein>
<dbReference type="Proteomes" id="UP000218083">
    <property type="component" value="Unassembled WGS sequence"/>
</dbReference>
<keyword evidence="3" id="KW-1185">Reference proteome</keyword>
<accession>A0A2A2F5M2</accession>
<sequence>MSAEMLDFDQIETYLACPQKWEYTHALEIRPEENTQSFNRRGKLLRIALLTTFNSVEGSSEAAAQMAINFVDRQWDRFTDDGLYLSDRQEEFDKSVTKRALQTYLENYWDDHLSSAVEHGTATGIQVAGRTVKTGVDLLSRQNNGHFVVYDYVPTLRGITFSHPQENKADQYLTQEEYSGGYISSILRAELAIRGVSEDQDVDTNDVSYVVVGLHESVTTTDGSGIDGVAVEPELRDLTEWHSEYSESNHELLEATVSNITQADTTIPESWRSGLLQSTCRYCEYKDMCKPRFNWGVEF</sequence>
<evidence type="ECO:0000313" key="2">
    <source>
        <dbReference type="EMBL" id="PAU80871.1"/>
    </source>
</evidence>
<reference evidence="2 3" key="1">
    <citation type="submission" date="2017-08" db="EMBL/GenBank/DDBJ databases">
        <title>The strain WRN001 was isolated from Binhai saline alkaline soil, Tianjin, China.</title>
        <authorList>
            <person name="Liu D."/>
            <person name="Zhang G."/>
        </authorList>
    </citation>
    <scope>NUCLEOTIDE SEQUENCE [LARGE SCALE GENOMIC DNA]</scope>
    <source>
        <strain evidence="2 3">WN019</strain>
    </source>
</reference>
<proteinExistence type="predicted"/>
<name>A0A2A2F5M2_9EURY</name>
<evidence type="ECO:0000259" key="1">
    <source>
        <dbReference type="Pfam" id="PF12705"/>
    </source>
</evidence>